<sequence length="118" mass="12876">MRSKRPIIDSPSNSTKSCPLHCCRWTLTVLGTDSFFKNEAHTSNLRLMVSKPIIFHLVSPLFRFLKALTVPRSLPPGAQHMSKIHLVELACISSPSLKASTTAALAASRPIVPSGIEL</sequence>
<evidence type="ECO:0000313" key="1">
    <source>
        <dbReference type="EMBL" id="BAN65118.1"/>
    </source>
</evidence>
<name>S6B181_BABBO</name>
<accession>S6B181</accession>
<dbReference type="EMBL" id="AK441324">
    <property type="protein sequence ID" value="BAN65118.1"/>
    <property type="molecule type" value="mRNA"/>
</dbReference>
<reference evidence="1" key="1">
    <citation type="journal article" date="2014" name="BMC Genomics">
        <title>The Babesia bovis gene and promoter model: an update from full-length EST analysis.</title>
        <authorList>
            <person name="Yamagishi J."/>
            <person name="Wakaguri H."/>
            <person name="Yokoyama N."/>
            <person name="Yamashita R."/>
            <person name="Suzuki Y."/>
            <person name="Xuan X."/>
            <person name="Igarashi I."/>
        </authorList>
    </citation>
    <scope>NUCLEOTIDE SEQUENCE</scope>
    <source>
        <strain evidence="1">Texas</strain>
    </source>
</reference>
<dbReference type="AlphaFoldDB" id="S6B181"/>
<organism evidence="1">
    <name type="scientific">Babesia bovis</name>
    <dbReference type="NCBI Taxonomy" id="5865"/>
    <lineage>
        <taxon>Eukaryota</taxon>
        <taxon>Sar</taxon>
        <taxon>Alveolata</taxon>
        <taxon>Apicomplexa</taxon>
        <taxon>Aconoidasida</taxon>
        <taxon>Piroplasmida</taxon>
        <taxon>Babesiidae</taxon>
        <taxon>Babesia</taxon>
    </lineage>
</organism>
<protein>
    <submittedName>
        <fullName evidence="1">Uncharacterized protein</fullName>
    </submittedName>
</protein>
<proteinExistence type="evidence at transcript level"/>